<feature type="compositionally biased region" description="Polar residues" evidence="2">
    <location>
        <begin position="405"/>
        <end position="417"/>
    </location>
</feature>
<evidence type="ECO:0000256" key="1">
    <source>
        <dbReference type="SAM" id="Coils"/>
    </source>
</evidence>
<feature type="region of interest" description="Disordered" evidence="2">
    <location>
        <begin position="87"/>
        <end position="155"/>
    </location>
</feature>
<evidence type="ECO:0000313" key="3">
    <source>
        <dbReference type="EMBL" id="RNA00684.1"/>
    </source>
</evidence>
<gene>
    <name evidence="3" type="ORF">BpHYR1_031933</name>
</gene>
<feature type="region of interest" description="Disordered" evidence="2">
    <location>
        <begin position="361"/>
        <end position="417"/>
    </location>
</feature>
<evidence type="ECO:0000313" key="4">
    <source>
        <dbReference type="Proteomes" id="UP000276133"/>
    </source>
</evidence>
<proteinExistence type="predicted"/>
<feature type="coiled-coil region" evidence="1">
    <location>
        <begin position="319"/>
        <end position="350"/>
    </location>
</feature>
<reference evidence="3 4" key="1">
    <citation type="journal article" date="2018" name="Sci. Rep.">
        <title>Genomic signatures of local adaptation to the degree of environmental predictability in rotifers.</title>
        <authorList>
            <person name="Franch-Gras L."/>
            <person name="Hahn C."/>
            <person name="Garcia-Roger E.M."/>
            <person name="Carmona M.J."/>
            <person name="Serra M."/>
            <person name="Gomez A."/>
        </authorList>
    </citation>
    <scope>NUCLEOTIDE SEQUENCE [LARGE SCALE GENOMIC DNA]</scope>
    <source>
        <strain evidence="3">HYR1</strain>
    </source>
</reference>
<organism evidence="3 4">
    <name type="scientific">Brachionus plicatilis</name>
    <name type="common">Marine rotifer</name>
    <name type="synonym">Brachionus muelleri</name>
    <dbReference type="NCBI Taxonomy" id="10195"/>
    <lineage>
        <taxon>Eukaryota</taxon>
        <taxon>Metazoa</taxon>
        <taxon>Spiralia</taxon>
        <taxon>Gnathifera</taxon>
        <taxon>Rotifera</taxon>
        <taxon>Eurotatoria</taxon>
        <taxon>Monogononta</taxon>
        <taxon>Pseudotrocha</taxon>
        <taxon>Ploima</taxon>
        <taxon>Brachionidae</taxon>
        <taxon>Brachionus</taxon>
    </lineage>
</organism>
<keyword evidence="1" id="KW-0175">Coiled coil</keyword>
<dbReference type="EMBL" id="REGN01009640">
    <property type="protein sequence ID" value="RNA00684.1"/>
    <property type="molecule type" value="Genomic_DNA"/>
</dbReference>
<feature type="compositionally biased region" description="Basic residues" evidence="2">
    <location>
        <begin position="109"/>
        <end position="120"/>
    </location>
</feature>
<comment type="caution">
    <text evidence="3">The sequence shown here is derived from an EMBL/GenBank/DDBJ whole genome shotgun (WGS) entry which is preliminary data.</text>
</comment>
<feature type="compositionally biased region" description="Low complexity" evidence="2">
    <location>
        <begin position="121"/>
        <end position="135"/>
    </location>
</feature>
<evidence type="ECO:0000256" key="2">
    <source>
        <dbReference type="SAM" id="MobiDB-lite"/>
    </source>
</evidence>
<feature type="compositionally biased region" description="Basic and acidic residues" evidence="2">
    <location>
        <begin position="361"/>
        <end position="371"/>
    </location>
</feature>
<name>A0A3M7PNX7_BRAPC</name>
<accession>A0A3M7PNX7</accession>
<protein>
    <submittedName>
        <fullName evidence="3">Uncharacterized protein</fullName>
    </submittedName>
</protein>
<dbReference type="Proteomes" id="UP000276133">
    <property type="component" value="Unassembled WGS sequence"/>
</dbReference>
<sequence>MAMNNRKFLTSTGVLLKNLNEEPKSFVTQNSNMYQSSYNQSNQFNQSYHQQANFSNFQFNNKKMYNNQPFNPMQNSQANLPDIMVLPNSNSMSQHRWQQKPNRSQNRSNKGHKISAKKTHSTSAINTISNSSSVSELPETFGLPSNHSSKSNLLGKHASSTNLEKSDMIAEDSAKSPQKSDDIEIISEINTSPSADDLNLNLKNYLKNYSLKNLNLPVATKPQSNFVSNFNLIDQLIKKSEFYSNKLKRCKPYSNIKANQILTMESDDSDDEDPHTDNKLKTKKVILIDDTNEEMHKPWITPELIKLIKHRNLLQSKIQADSEANNVELMKKFKNLRNKVTKLVKKARKEYLTKYIQESKENKIKSAEESKTSVSTSSADQGGKSHSDTEKKSPQKETSAENEQKSTPLAITSNQNVNEITKKLNASGSFLKDSSTLMMIYQAATASSRDGNQDKRK</sequence>
<feature type="compositionally biased region" description="Polar residues" evidence="2">
    <location>
        <begin position="143"/>
        <end position="155"/>
    </location>
</feature>
<keyword evidence="4" id="KW-1185">Reference proteome</keyword>
<feature type="compositionally biased region" description="Polar residues" evidence="2">
    <location>
        <begin position="87"/>
        <end position="108"/>
    </location>
</feature>
<feature type="compositionally biased region" description="Basic and acidic residues" evidence="2">
    <location>
        <begin position="383"/>
        <end position="404"/>
    </location>
</feature>
<dbReference type="AlphaFoldDB" id="A0A3M7PNX7"/>
<dbReference type="OrthoDB" id="445826at2759"/>